<dbReference type="Proteomes" id="UP000630528">
    <property type="component" value="Unassembled WGS sequence"/>
</dbReference>
<organism evidence="2 3">
    <name type="scientific">Ramlibacter ginsenosidimutans</name>
    <dbReference type="NCBI Taxonomy" id="502333"/>
    <lineage>
        <taxon>Bacteria</taxon>
        <taxon>Pseudomonadati</taxon>
        <taxon>Pseudomonadota</taxon>
        <taxon>Betaproteobacteria</taxon>
        <taxon>Burkholderiales</taxon>
        <taxon>Comamonadaceae</taxon>
        <taxon>Ramlibacter</taxon>
    </lineage>
</organism>
<feature type="transmembrane region" description="Helical" evidence="1">
    <location>
        <begin position="369"/>
        <end position="388"/>
    </location>
</feature>
<keyword evidence="1" id="KW-0812">Transmembrane</keyword>
<protein>
    <submittedName>
        <fullName evidence="2">Uncharacterized protein</fullName>
    </submittedName>
</protein>
<evidence type="ECO:0000313" key="3">
    <source>
        <dbReference type="Proteomes" id="UP000630528"/>
    </source>
</evidence>
<accession>A0A934WPU1</accession>
<proteinExistence type="predicted"/>
<feature type="transmembrane region" description="Helical" evidence="1">
    <location>
        <begin position="345"/>
        <end position="362"/>
    </location>
</feature>
<keyword evidence="1" id="KW-0472">Membrane</keyword>
<comment type="caution">
    <text evidence="2">The sequence shown here is derived from an EMBL/GenBank/DDBJ whole genome shotgun (WGS) entry which is preliminary data.</text>
</comment>
<reference evidence="2" key="1">
    <citation type="journal article" date="2012" name="J. Microbiol. Biotechnol.">
        <title>Ramlibacter ginsenosidimutans sp. nov., with ginsenoside-converting activity.</title>
        <authorList>
            <person name="Wang L."/>
            <person name="An D.S."/>
            <person name="Kim S.G."/>
            <person name="Jin F.X."/>
            <person name="Kim S.C."/>
            <person name="Lee S.T."/>
            <person name="Im W.T."/>
        </authorList>
    </citation>
    <scope>NUCLEOTIDE SEQUENCE</scope>
    <source>
        <strain evidence="2">KACC 17527</strain>
    </source>
</reference>
<dbReference type="AlphaFoldDB" id="A0A934WPU1"/>
<sequence length="625" mass="67968">MMEAQARVMPYPGWRHRLALPPFWLAMAGGLVFLLVFQWRYAGIDPGMYRYRDDGIITLSHARNWVDFGFIGVNPSGERIEAFSTPLQFLLYAGAYALAGVGYQAFMDAQTLACTFALGAMFALLFAEASAFALPAVLAAALTLTQLSVFLIWHGSGMENALTHALLLATAVVLVRGGLAGRLDPRWAVVPFLASITRVESIYHVAPLLLVFCLYWHAKVGDGQARRFAAWFGVLWLAFNAARVAYFGSLMPNTAVAQGISVGDRLIELVTLSPLYLDQSFALARSNFSRHGGYLLLLVLPFIVLRQVSTGTALRLLVLGSLAVTALAAPFVFGPARLDPARTTTQLAVLVVAMVAAAAFEWRARRAESYALVLVGVVVFLLHEYMAAPPHAVCCSAKGFDATRQVFVRFGQNEGLVRPTVANPDLGVVSWHKQVNVVDLGFLGSTVTPRLDGPASAEYLLAYAAPDIVETHGYWSCRHAAFLGDRRFAERYMPLDGATAATQMCDGRHVPTGFWIRKDVLRGAAGPERAFIDALQAQPSAVRIAAELRRCEQDAAGPAACAYVARATYRLLPELRAQGQQESVAEAFRTSRWPAFGLFLVTGARDAHAWRAFLPAFQQSAGPSP</sequence>
<keyword evidence="3" id="KW-1185">Reference proteome</keyword>
<reference evidence="2" key="2">
    <citation type="submission" date="2021-01" db="EMBL/GenBank/DDBJ databases">
        <authorList>
            <person name="Kang M."/>
        </authorList>
    </citation>
    <scope>NUCLEOTIDE SEQUENCE</scope>
    <source>
        <strain evidence="2">KACC 17527</strain>
    </source>
</reference>
<feature type="transmembrane region" description="Helical" evidence="1">
    <location>
        <begin position="21"/>
        <end position="41"/>
    </location>
</feature>
<feature type="transmembrane region" description="Helical" evidence="1">
    <location>
        <begin position="228"/>
        <end position="246"/>
    </location>
</feature>
<dbReference type="EMBL" id="JAEPWM010000012">
    <property type="protein sequence ID" value="MBK6008793.1"/>
    <property type="molecule type" value="Genomic_DNA"/>
</dbReference>
<feature type="transmembrane region" description="Helical" evidence="1">
    <location>
        <begin position="133"/>
        <end position="153"/>
    </location>
</feature>
<evidence type="ECO:0000256" key="1">
    <source>
        <dbReference type="SAM" id="Phobius"/>
    </source>
</evidence>
<feature type="transmembrane region" description="Helical" evidence="1">
    <location>
        <begin position="165"/>
        <end position="183"/>
    </location>
</feature>
<name>A0A934WPU1_9BURK</name>
<evidence type="ECO:0000313" key="2">
    <source>
        <dbReference type="EMBL" id="MBK6008793.1"/>
    </source>
</evidence>
<feature type="transmembrane region" description="Helical" evidence="1">
    <location>
        <begin position="189"/>
        <end position="216"/>
    </location>
</feature>
<gene>
    <name evidence="2" type="ORF">JJB11_22060</name>
</gene>
<keyword evidence="1" id="KW-1133">Transmembrane helix</keyword>
<feature type="transmembrane region" description="Helical" evidence="1">
    <location>
        <begin position="312"/>
        <end position="333"/>
    </location>
</feature>
<dbReference type="RefSeq" id="WP_201176686.1">
    <property type="nucleotide sequence ID" value="NZ_JAEPWM010000012.1"/>
</dbReference>
<feature type="transmembrane region" description="Helical" evidence="1">
    <location>
        <begin position="89"/>
        <end position="106"/>
    </location>
</feature>
<feature type="transmembrane region" description="Helical" evidence="1">
    <location>
        <begin position="288"/>
        <end position="305"/>
    </location>
</feature>